<protein>
    <recommendedName>
        <fullName evidence="3">DUF3077 domain-containing protein</fullName>
    </recommendedName>
</protein>
<comment type="caution">
    <text evidence="1">The sequence shown here is derived from an EMBL/GenBank/DDBJ whole genome shotgun (WGS) entry which is preliminary data.</text>
</comment>
<dbReference type="EMBL" id="QNRM01000002">
    <property type="protein sequence ID" value="RBP22611.1"/>
    <property type="molecule type" value="Genomic_DNA"/>
</dbReference>
<dbReference type="RefSeq" id="WP_088587828.1">
    <property type="nucleotide sequence ID" value="NZ_CADIJU010000004.1"/>
</dbReference>
<reference evidence="1 2" key="1">
    <citation type="submission" date="2018-06" db="EMBL/GenBank/DDBJ databases">
        <title>Genomic Encyclopedia of Type Strains, Phase III (KMG-III): the genomes of soil and plant-associated and newly described type strains.</title>
        <authorList>
            <person name="Whitman W."/>
        </authorList>
    </citation>
    <scope>NUCLEOTIDE SEQUENCE [LARGE SCALE GENOMIC DNA]</scope>
    <source>
        <strain evidence="1 2">CECT 7342</strain>
    </source>
</reference>
<proteinExistence type="predicted"/>
<name>A0ABX9GE83_9BURK</name>
<evidence type="ECO:0000313" key="2">
    <source>
        <dbReference type="Proteomes" id="UP000252124"/>
    </source>
</evidence>
<dbReference type="Proteomes" id="UP000252124">
    <property type="component" value="Unassembled WGS sequence"/>
</dbReference>
<evidence type="ECO:0000313" key="1">
    <source>
        <dbReference type="EMBL" id="RBP22611.1"/>
    </source>
</evidence>
<dbReference type="GeneID" id="99730888"/>
<gene>
    <name evidence="1" type="ORF">DFP87_102353</name>
</gene>
<accession>A0ABX9GE83</accession>
<organism evidence="1 2">
    <name type="scientific">Achromobacter marplatensis</name>
    <dbReference type="NCBI Taxonomy" id="470868"/>
    <lineage>
        <taxon>Bacteria</taxon>
        <taxon>Pseudomonadati</taxon>
        <taxon>Pseudomonadota</taxon>
        <taxon>Betaproteobacteria</taxon>
        <taxon>Burkholderiales</taxon>
        <taxon>Alcaligenaceae</taxon>
        <taxon>Achromobacter</taxon>
    </lineage>
</organism>
<keyword evidence="2" id="KW-1185">Reference proteome</keyword>
<sequence length="105" mass="11240">MANQLPISFLEFPHSTPSDEALLATPAPMHRVVELASLTEALASDASRVLSILLNNSVQREARAEDCVEDGAPLTPATEQALLRFMANTFHLLEREANAVASGVA</sequence>
<evidence type="ECO:0008006" key="3">
    <source>
        <dbReference type="Google" id="ProtNLM"/>
    </source>
</evidence>